<dbReference type="GO" id="GO:0005524">
    <property type="term" value="F:ATP binding"/>
    <property type="evidence" value="ECO:0007669"/>
    <property type="project" value="UniProtKB-KW"/>
</dbReference>
<evidence type="ECO:0000256" key="10">
    <source>
        <dbReference type="ARBA" id="ARBA00022842"/>
    </source>
</evidence>
<keyword evidence="11" id="KW-0546">Nucleotide metabolism</keyword>
<dbReference type="EMBL" id="VRMN01000001">
    <property type="protein sequence ID" value="KAA8499204.1"/>
    <property type="molecule type" value="Genomic_DNA"/>
</dbReference>
<name>A0A5J4Z861_PORPP</name>
<dbReference type="OMA" id="WGVLACQ"/>
<gene>
    <name evidence="13" type="ORF">FVE85_6789</name>
</gene>
<evidence type="ECO:0000256" key="9">
    <source>
        <dbReference type="ARBA" id="ARBA00022840"/>
    </source>
</evidence>
<evidence type="ECO:0000256" key="5">
    <source>
        <dbReference type="ARBA" id="ARBA00015544"/>
    </source>
</evidence>
<dbReference type="PANTHER" id="PTHR28213:SF1">
    <property type="entry name" value="IMP-SPECIFIC 5'-NUCLEOTIDASE 1"/>
    <property type="match status" value="1"/>
</dbReference>
<dbReference type="AlphaFoldDB" id="A0A5J4Z861"/>
<dbReference type="Pfam" id="PF06437">
    <property type="entry name" value="ISN1"/>
    <property type="match status" value="1"/>
</dbReference>
<evidence type="ECO:0000256" key="8">
    <source>
        <dbReference type="ARBA" id="ARBA00022801"/>
    </source>
</evidence>
<accession>A0A5J4Z861</accession>
<protein>
    <recommendedName>
        <fullName evidence="5">IMP-specific 5'-nucleotidase 1</fullName>
        <ecNumber evidence="4">3.1.3.99</ecNumber>
    </recommendedName>
</protein>
<evidence type="ECO:0000256" key="7">
    <source>
        <dbReference type="ARBA" id="ARBA00022741"/>
    </source>
</evidence>
<evidence type="ECO:0000256" key="3">
    <source>
        <dbReference type="ARBA" id="ARBA00011881"/>
    </source>
</evidence>
<keyword evidence="8" id="KW-0378">Hydrolase</keyword>
<dbReference type="GO" id="GO:0008253">
    <property type="term" value="F:5'-nucleotidase activity"/>
    <property type="evidence" value="ECO:0007669"/>
    <property type="project" value="InterPro"/>
</dbReference>
<evidence type="ECO:0000256" key="1">
    <source>
        <dbReference type="ARBA" id="ARBA00001946"/>
    </source>
</evidence>
<evidence type="ECO:0000256" key="11">
    <source>
        <dbReference type="ARBA" id="ARBA00023080"/>
    </source>
</evidence>
<dbReference type="InterPro" id="IPR009453">
    <property type="entry name" value="ISN1"/>
</dbReference>
<evidence type="ECO:0000313" key="14">
    <source>
        <dbReference type="Proteomes" id="UP000324585"/>
    </source>
</evidence>
<dbReference type="GO" id="GO:0009117">
    <property type="term" value="P:nucleotide metabolic process"/>
    <property type="evidence" value="ECO:0007669"/>
    <property type="project" value="UniProtKB-KW"/>
</dbReference>
<evidence type="ECO:0000256" key="2">
    <source>
        <dbReference type="ARBA" id="ARBA00005307"/>
    </source>
</evidence>
<comment type="similarity">
    <text evidence="2">Belongs to the ISN1 family.</text>
</comment>
<comment type="cofactor">
    <cofactor evidence="1">
        <name>Mg(2+)</name>
        <dbReference type="ChEBI" id="CHEBI:18420"/>
    </cofactor>
</comment>
<sequence length="406" mass="45548">MLAQSHRKDAFIEFIKSLLAAPFVLHMRDDAQRRLQHYGEVMDSLSQMIHEHRELAAREDPRGKRRVSRLARLVPEIGDFFTELDMRSALLEYNAAYGFAERSRVAPSFNDVRLVLNIAQLQAITPALRLMTFDGDCTLYEDGANFDRSDPLVGQMIQLLRFGIKVALVTAAGYPSAPEKYTERLAGLQQAMLDAPDLTDDQCRSLYVLGGECSYLFQFTGKADGCRLRELAREEFMTSEMLQWSDADIKALMDAAHACISSFVQRLNINATIIRKPRSVGMLPRKTRHDLDVGSGRRASRRVTAELLDELALELADLDTGPISLPYTAFNGGSDIWVDVGSKQIGVQLLQAYLSTLPEQTLHVGDQFLRIGNDFATRRACTTLWVTDPAETSHMLELLLSCRKSN</sequence>
<comment type="caution">
    <text evidence="13">The sequence shown here is derived from an EMBL/GenBank/DDBJ whole genome shotgun (WGS) entry which is preliminary data.</text>
</comment>
<dbReference type="GO" id="GO:0000287">
    <property type="term" value="F:magnesium ion binding"/>
    <property type="evidence" value="ECO:0007669"/>
    <property type="project" value="InterPro"/>
</dbReference>
<dbReference type="GO" id="GO:0006190">
    <property type="term" value="P:inosine salvage"/>
    <property type="evidence" value="ECO:0007669"/>
    <property type="project" value="InterPro"/>
</dbReference>
<keyword evidence="9" id="KW-0067">ATP-binding</keyword>
<evidence type="ECO:0000256" key="6">
    <source>
        <dbReference type="ARBA" id="ARBA00022723"/>
    </source>
</evidence>
<proteinExistence type="inferred from homology"/>
<keyword evidence="14" id="KW-1185">Reference proteome</keyword>
<evidence type="ECO:0000313" key="13">
    <source>
        <dbReference type="EMBL" id="KAA8499204.1"/>
    </source>
</evidence>
<comment type="catalytic activity">
    <reaction evidence="12">
        <text>IMP + H2O = inosine + phosphate</text>
        <dbReference type="Rhea" id="RHEA:27718"/>
        <dbReference type="ChEBI" id="CHEBI:15377"/>
        <dbReference type="ChEBI" id="CHEBI:17596"/>
        <dbReference type="ChEBI" id="CHEBI:43474"/>
        <dbReference type="ChEBI" id="CHEBI:58053"/>
        <dbReference type="EC" id="3.1.3.99"/>
    </reaction>
</comment>
<keyword evidence="6" id="KW-0479">Metal-binding</keyword>
<evidence type="ECO:0000256" key="4">
    <source>
        <dbReference type="ARBA" id="ARBA00012894"/>
    </source>
</evidence>
<keyword evidence="7" id="KW-0547">Nucleotide-binding</keyword>
<dbReference type="PANTHER" id="PTHR28213">
    <property type="entry name" value="IMP-SPECIFIC 5'-NUCLEOTIDASE 1"/>
    <property type="match status" value="1"/>
</dbReference>
<reference evidence="14" key="1">
    <citation type="journal article" date="2019" name="Nat. Commun.">
        <title>Expansion of phycobilisome linker gene families in mesophilic red algae.</title>
        <authorList>
            <person name="Lee J."/>
            <person name="Kim D."/>
            <person name="Bhattacharya D."/>
            <person name="Yoon H.S."/>
        </authorList>
    </citation>
    <scope>NUCLEOTIDE SEQUENCE [LARGE SCALE GENOMIC DNA]</scope>
    <source>
        <strain evidence="14">CCMP 1328</strain>
    </source>
</reference>
<dbReference type="EC" id="3.1.3.99" evidence="4"/>
<comment type="subunit">
    <text evidence="3">Homotetramer.</text>
</comment>
<evidence type="ECO:0000256" key="12">
    <source>
        <dbReference type="ARBA" id="ARBA00047413"/>
    </source>
</evidence>
<dbReference type="SUPFAM" id="SSF56784">
    <property type="entry name" value="HAD-like"/>
    <property type="match status" value="1"/>
</dbReference>
<dbReference type="GO" id="GO:0071590">
    <property type="term" value="P:nicotinamide riboside biosynthetic process"/>
    <property type="evidence" value="ECO:0007669"/>
    <property type="project" value="TreeGrafter"/>
</dbReference>
<dbReference type="GO" id="GO:0071592">
    <property type="term" value="P:nicotinic acid riboside biosynthetic process"/>
    <property type="evidence" value="ECO:0007669"/>
    <property type="project" value="TreeGrafter"/>
</dbReference>
<dbReference type="OrthoDB" id="185373at2759"/>
<organism evidence="13 14">
    <name type="scientific">Porphyridium purpureum</name>
    <name type="common">Red alga</name>
    <name type="synonym">Porphyridium cruentum</name>
    <dbReference type="NCBI Taxonomy" id="35688"/>
    <lineage>
        <taxon>Eukaryota</taxon>
        <taxon>Rhodophyta</taxon>
        <taxon>Bangiophyceae</taxon>
        <taxon>Porphyridiales</taxon>
        <taxon>Porphyridiaceae</taxon>
        <taxon>Porphyridium</taxon>
    </lineage>
</organism>
<dbReference type="InterPro" id="IPR036412">
    <property type="entry name" value="HAD-like_sf"/>
</dbReference>
<dbReference type="Proteomes" id="UP000324585">
    <property type="component" value="Unassembled WGS sequence"/>
</dbReference>
<keyword evidence="10" id="KW-0460">Magnesium</keyword>